<keyword evidence="1" id="KW-0489">Methyltransferase</keyword>
<dbReference type="SUPFAM" id="SSF53790">
    <property type="entry name" value="Tetrapyrrole methylase"/>
    <property type="match status" value="1"/>
</dbReference>
<accession>J9CQA7</accession>
<organism evidence="1">
    <name type="scientific">gut metagenome</name>
    <dbReference type="NCBI Taxonomy" id="749906"/>
    <lineage>
        <taxon>unclassified sequences</taxon>
        <taxon>metagenomes</taxon>
        <taxon>organismal metagenomes</taxon>
    </lineage>
</organism>
<reference evidence="1" key="1">
    <citation type="journal article" date="2012" name="PLoS ONE">
        <title>Gene sets for utilization of primary and secondary nutrition supplies in the distal gut of endangered iberian lynx.</title>
        <authorList>
            <person name="Alcaide M."/>
            <person name="Messina E."/>
            <person name="Richter M."/>
            <person name="Bargiela R."/>
            <person name="Peplies J."/>
            <person name="Huws S.A."/>
            <person name="Newbold C.J."/>
            <person name="Golyshin P.N."/>
            <person name="Simon M.A."/>
            <person name="Lopez G."/>
            <person name="Yakimov M.M."/>
            <person name="Ferrer M."/>
        </authorList>
    </citation>
    <scope>NUCLEOTIDE SEQUENCE</scope>
</reference>
<dbReference type="GO" id="GO:0008168">
    <property type="term" value="F:methyltransferase activity"/>
    <property type="evidence" value="ECO:0007669"/>
    <property type="project" value="UniProtKB-KW"/>
</dbReference>
<dbReference type="PANTHER" id="PTHR46111">
    <property type="entry name" value="RIBOSOMAL RNA SMALL SUBUNIT METHYLTRANSFERASE I"/>
    <property type="match status" value="1"/>
</dbReference>
<comment type="caution">
    <text evidence="1">The sequence shown here is derived from an EMBL/GenBank/DDBJ whole genome shotgun (WGS) entry which is preliminary data.</text>
</comment>
<dbReference type="EMBL" id="AMCI01002588">
    <property type="protein sequence ID" value="EJX02321.1"/>
    <property type="molecule type" value="Genomic_DNA"/>
</dbReference>
<dbReference type="Gene3D" id="3.30.950.10">
    <property type="entry name" value="Methyltransferase, Cobalt-precorrin-4 Transmethylase, Domain 2"/>
    <property type="match status" value="1"/>
</dbReference>
<sequence length="279" mass="30823">MSISFHVSESYQLLLLSKEAPSSRHVLFLLLPLLTYSSFTMSQLSPTLYLIPVTLGDTPIEQVLPAYNRIVILGIRHFIVEEVRTARRFLKQVDRNIDIDSLTFYPMGKHANASLFSRYLAPLRAGEAVGVISEAGCPAVADPGADVVSIAQREGLHVVPLVGPSSILLAVMGSGFNGQSFAFNGYLPIDPSDRIKTLRRLESRSAAERQTQLFIETPYRNGKMMADILTACHPRTRLCIASGLTTEQEYLRTRTVAEWKKEGLPDLGKIPTIFAIYAG</sequence>
<dbReference type="InterPro" id="IPR008189">
    <property type="entry name" value="rRNA_ssu_MeTfrase_I"/>
</dbReference>
<dbReference type="GO" id="GO:0032259">
    <property type="term" value="P:methylation"/>
    <property type="evidence" value="ECO:0007669"/>
    <property type="project" value="UniProtKB-KW"/>
</dbReference>
<name>J9CQA7_9ZZZZ</name>
<dbReference type="CDD" id="cd11649">
    <property type="entry name" value="RsmI_like"/>
    <property type="match status" value="1"/>
</dbReference>
<dbReference type="Gene3D" id="3.40.1010.10">
    <property type="entry name" value="Cobalt-precorrin-4 Transmethylase, Domain 1"/>
    <property type="match status" value="1"/>
</dbReference>
<dbReference type="PIRSF" id="PIRSF005917">
    <property type="entry name" value="MTase_YraL"/>
    <property type="match status" value="1"/>
</dbReference>
<dbReference type="InterPro" id="IPR014776">
    <property type="entry name" value="4pyrrole_Mease_sub2"/>
</dbReference>
<dbReference type="PANTHER" id="PTHR46111:SF2">
    <property type="entry name" value="SAM-DEPENDENT METHYLTRANSFERASE"/>
    <property type="match status" value="1"/>
</dbReference>
<keyword evidence="1" id="KW-0808">Transferase</keyword>
<protein>
    <submittedName>
        <fullName evidence="1">Tetrapyrrole methylase family protein</fullName>
    </submittedName>
</protein>
<dbReference type="InterPro" id="IPR014777">
    <property type="entry name" value="4pyrrole_Mease_sub1"/>
</dbReference>
<dbReference type="InterPro" id="IPR035996">
    <property type="entry name" value="4pyrrol_Methylase_sf"/>
</dbReference>
<gene>
    <name evidence="1" type="ORF">EVA_09564</name>
</gene>
<dbReference type="AlphaFoldDB" id="J9CQA7"/>
<proteinExistence type="predicted"/>
<evidence type="ECO:0000313" key="1">
    <source>
        <dbReference type="EMBL" id="EJX02321.1"/>
    </source>
</evidence>